<evidence type="ECO:0000256" key="2">
    <source>
        <dbReference type="ARBA" id="ARBA00005417"/>
    </source>
</evidence>
<keyword evidence="12" id="KW-1185">Reference proteome</keyword>
<dbReference type="AlphaFoldDB" id="A0A238LH36"/>
<dbReference type="Proteomes" id="UP000201613">
    <property type="component" value="Unassembled WGS sequence"/>
</dbReference>
<dbReference type="InterPro" id="IPR050388">
    <property type="entry name" value="ABC_Ni/Peptide_Import"/>
</dbReference>
<comment type="subcellular location">
    <subcellularLocation>
        <location evidence="1">Cell inner membrane</location>
        <topology evidence="1">Peripheral membrane protein</topology>
    </subcellularLocation>
</comment>
<keyword evidence="7 11" id="KW-0067">ATP-binding</keyword>
<feature type="domain" description="ABC transporter" evidence="10">
    <location>
        <begin position="9"/>
        <end position="265"/>
    </location>
</feature>
<evidence type="ECO:0000256" key="7">
    <source>
        <dbReference type="ARBA" id="ARBA00022840"/>
    </source>
</evidence>
<keyword evidence="9" id="KW-0472">Membrane</keyword>
<evidence type="ECO:0000259" key="10">
    <source>
        <dbReference type="PROSITE" id="PS50893"/>
    </source>
</evidence>
<dbReference type="Pfam" id="PF08352">
    <property type="entry name" value="oligo_HPY"/>
    <property type="match status" value="1"/>
</dbReference>
<sequence>MEMGNDVALSVRNLKTYIYTNNRCNRALDGVSFEIRQGKTLCIVGESGCGKSVTAASIMQLLPTLSRIEDGEITYHGPDGPVRIDALERDGAKMRAIRGKEIAMIFQDPMTALNPVYSIGFQIKEMLRYHTSLGRKDRHSKAIDLLRSMGIPLPERRVDEYPHLYSGGMRQRAMIAIAMSCNPRILIADEPTTALDVTIQAQIFELMDTLKRENGTAIMLITHDMGVVAELADDVAVMYMGNIVEAGPVGKVLRKPVHPYTRALLDSIPVLGRGKDQEIKAIPGQTPDPYNRPTGCQFADRCAYRVSACDEMPPETMVADDHRVMCWRYQEFMADAAE</sequence>
<evidence type="ECO:0000256" key="1">
    <source>
        <dbReference type="ARBA" id="ARBA00004417"/>
    </source>
</evidence>
<accession>A0A238LH36</accession>
<dbReference type="Pfam" id="PF00005">
    <property type="entry name" value="ABC_tran"/>
    <property type="match status" value="1"/>
</dbReference>
<dbReference type="GO" id="GO:0055085">
    <property type="term" value="P:transmembrane transport"/>
    <property type="evidence" value="ECO:0007669"/>
    <property type="project" value="UniProtKB-ARBA"/>
</dbReference>
<dbReference type="GO" id="GO:0005886">
    <property type="term" value="C:plasma membrane"/>
    <property type="evidence" value="ECO:0007669"/>
    <property type="project" value="UniProtKB-SubCell"/>
</dbReference>
<evidence type="ECO:0000256" key="4">
    <source>
        <dbReference type="ARBA" id="ARBA00022475"/>
    </source>
</evidence>
<dbReference type="PANTHER" id="PTHR43297:SF14">
    <property type="entry name" value="ATPASE AAA-TYPE CORE DOMAIN-CONTAINING PROTEIN"/>
    <property type="match status" value="1"/>
</dbReference>
<dbReference type="PANTHER" id="PTHR43297">
    <property type="entry name" value="OLIGOPEPTIDE TRANSPORT ATP-BINDING PROTEIN APPD"/>
    <property type="match status" value="1"/>
</dbReference>
<dbReference type="CDD" id="cd03257">
    <property type="entry name" value="ABC_NikE_OppD_transporters"/>
    <property type="match status" value="1"/>
</dbReference>
<name>A0A238LH36_9RHOB</name>
<keyword evidence="6" id="KW-0547">Nucleotide-binding</keyword>
<dbReference type="InterPro" id="IPR013563">
    <property type="entry name" value="Oligopep_ABC_C"/>
</dbReference>
<dbReference type="InterPro" id="IPR003439">
    <property type="entry name" value="ABC_transporter-like_ATP-bd"/>
</dbReference>
<evidence type="ECO:0000256" key="5">
    <source>
        <dbReference type="ARBA" id="ARBA00022519"/>
    </source>
</evidence>
<gene>
    <name evidence="11" type="primary">oppD_5</name>
    <name evidence="11" type="ORF">LOM8899_03051</name>
</gene>
<dbReference type="Gene3D" id="3.40.50.300">
    <property type="entry name" value="P-loop containing nucleotide triphosphate hydrolases"/>
    <property type="match status" value="1"/>
</dbReference>
<dbReference type="PROSITE" id="PS50893">
    <property type="entry name" value="ABC_TRANSPORTER_2"/>
    <property type="match status" value="1"/>
</dbReference>
<evidence type="ECO:0000256" key="8">
    <source>
        <dbReference type="ARBA" id="ARBA00022967"/>
    </source>
</evidence>
<keyword evidence="8" id="KW-1278">Translocase</keyword>
<evidence type="ECO:0000313" key="11">
    <source>
        <dbReference type="EMBL" id="SMY08892.1"/>
    </source>
</evidence>
<dbReference type="InterPro" id="IPR003593">
    <property type="entry name" value="AAA+_ATPase"/>
</dbReference>
<organism evidence="11 12">
    <name type="scientific">Flavimaricola marinus</name>
    <dbReference type="NCBI Taxonomy" id="1819565"/>
    <lineage>
        <taxon>Bacteria</taxon>
        <taxon>Pseudomonadati</taxon>
        <taxon>Pseudomonadota</taxon>
        <taxon>Alphaproteobacteria</taxon>
        <taxon>Rhodobacterales</taxon>
        <taxon>Paracoccaceae</taxon>
        <taxon>Flavimaricola</taxon>
    </lineage>
</organism>
<dbReference type="FunFam" id="3.40.50.300:FF:000016">
    <property type="entry name" value="Oligopeptide ABC transporter ATP-binding component"/>
    <property type="match status" value="1"/>
</dbReference>
<evidence type="ECO:0000256" key="3">
    <source>
        <dbReference type="ARBA" id="ARBA00022448"/>
    </source>
</evidence>
<dbReference type="InterPro" id="IPR027417">
    <property type="entry name" value="P-loop_NTPase"/>
</dbReference>
<dbReference type="NCBIfam" id="TIGR01727">
    <property type="entry name" value="oligo_HPY"/>
    <property type="match status" value="1"/>
</dbReference>
<evidence type="ECO:0000256" key="6">
    <source>
        <dbReference type="ARBA" id="ARBA00022741"/>
    </source>
</evidence>
<comment type="similarity">
    <text evidence="2">Belongs to the ABC transporter superfamily.</text>
</comment>
<dbReference type="GO" id="GO:0005524">
    <property type="term" value="F:ATP binding"/>
    <property type="evidence" value="ECO:0007669"/>
    <property type="project" value="UniProtKB-KW"/>
</dbReference>
<dbReference type="SUPFAM" id="SSF52540">
    <property type="entry name" value="P-loop containing nucleoside triphosphate hydrolases"/>
    <property type="match status" value="1"/>
</dbReference>
<evidence type="ECO:0000313" key="12">
    <source>
        <dbReference type="Proteomes" id="UP000201613"/>
    </source>
</evidence>
<dbReference type="GO" id="GO:0016887">
    <property type="term" value="F:ATP hydrolysis activity"/>
    <property type="evidence" value="ECO:0007669"/>
    <property type="project" value="InterPro"/>
</dbReference>
<proteinExistence type="inferred from homology"/>
<keyword evidence="4" id="KW-1003">Cell membrane</keyword>
<dbReference type="InterPro" id="IPR017871">
    <property type="entry name" value="ABC_transporter-like_CS"/>
</dbReference>
<keyword evidence="5" id="KW-0997">Cell inner membrane</keyword>
<keyword evidence="3" id="KW-0813">Transport</keyword>
<evidence type="ECO:0000256" key="9">
    <source>
        <dbReference type="ARBA" id="ARBA00023136"/>
    </source>
</evidence>
<dbReference type="EMBL" id="FXZK01000006">
    <property type="protein sequence ID" value="SMY08892.1"/>
    <property type="molecule type" value="Genomic_DNA"/>
</dbReference>
<reference evidence="11 12" key="1">
    <citation type="submission" date="2017-05" db="EMBL/GenBank/DDBJ databases">
        <authorList>
            <person name="Song R."/>
            <person name="Chenine A.L."/>
            <person name="Ruprecht R.M."/>
        </authorList>
    </citation>
    <scope>NUCLEOTIDE SEQUENCE [LARGE SCALE GENOMIC DNA]</scope>
    <source>
        <strain evidence="11 12">CECT 8899</strain>
    </source>
</reference>
<dbReference type="SMART" id="SM00382">
    <property type="entry name" value="AAA"/>
    <property type="match status" value="1"/>
</dbReference>
<dbReference type="GO" id="GO:0015833">
    <property type="term" value="P:peptide transport"/>
    <property type="evidence" value="ECO:0007669"/>
    <property type="project" value="InterPro"/>
</dbReference>
<protein>
    <submittedName>
        <fullName evidence="11">Oligopeptide transport ATP-binding protein OppD</fullName>
    </submittedName>
</protein>
<dbReference type="PROSITE" id="PS00211">
    <property type="entry name" value="ABC_TRANSPORTER_1"/>
    <property type="match status" value="1"/>
</dbReference>